<comment type="caution">
    <text evidence="2">The sequence shown here is derived from an EMBL/GenBank/DDBJ whole genome shotgun (WGS) entry which is preliminary data.</text>
</comment>
<keyword evidence="2" id="KW-0548">Nucleotidyltransferase</keyword>
<evidence type="ECO:0000259" key="1">
    <source>
        <dbReference type="Pfam" id="PF13521"/>
    </source>
</evidence>
<dbReference type="GO" id="GO:0016779">
    <property type="term" value="F:nucleotidyltransferase activity"/>
    <property type="evidence" value="ECO:0007669"/>
    <property type="project" value="UniProtKB-KW"/>
</dbReference>
<dbReference type="InterPro" id="IPR014729">
    <property type="entry name" value="Rossmann-like_a/b/a_fold"/>
</dbReference>
<dbReference type="Proteomes" id="UP001500218">
    <property type="component" value="Unassembled WGS sequence"/>
</dbReference>
<dbReference type="InterPro" id="IPR027417">
    <property type="entry name" value="P-loop_NTPase"/>
</dbReference>
<protein>
    <submittedName>
        <fullName evidence="2">Nicotinamide-nucleotide adenylyltransferase</fullName>
    </submittedName>
</protein>
<accession>A0ABP4YRV7</accession>
<dbReference type="Pfam" id="PF13521">
    <property type="entry name" value="AAA_28"/>
    <property type="match status" value="1"/>
</dbReference>
<dbReference type="Gene3D" id="3.40.50.300">
    <property type="entry name" value="P-loop containing nucleotide triphosphate hydrolases"/>
    <property type="match status" value="1"/>
</dbReference>
<evidence type="ECO:0000313" key="2">
    <source>
        <dbReference type="EMBL" id="GAA1828881.1"/>
    </source>
</evidence>
<feature type="domain" description="NadR/Ttd14 AAA" evidence="1">
    <location>
        <begin position="156"/>
        <end position="314"/>
    </location>
</feature>
<dbReference type="InterPro" id="IPR052735">
    <property type="entry name" value="NAD_biosynth-regulator"/>
</dbReference>
<dbReference type="RefSeq" id="WP_344138524.1">
    <property type="nucleotide sequence ID" value="NZ_BAAALT010000251.1"/>
</dbReference>
<dbReference type="EMBL" id="BAAALT010000251">
    <property type="protein sequence ID" value="GAA1828881.1"/>
    <property type="molecule type" value="Genomic_DNA"/>
</dbReference>
<keyword evidence="3" id="KW-1185">Reference proteome</keyword>
<dbReference type="Gene3D" id="3.40.50.620">
    <property type="entry name" value="HUPs"/>
    <property type="match status" value="1"/>
</dbReference>
<dbReference type="SUPFAM" id="SSF52374">
    <property type="entry name" value="Nucleotidylyl transferase"/>
    <property type="match status" value="1"/>
</dbReference>
<dbReference type="InterPro" id="IPR038727">
    <property type="entry name" value="NadR/Ttd14_AAA_dom"/>
</dbReference>
<dbReference type="PANTHER" id="PTHR37512:SF1">
    <property type="entry name" value="NADR_TTD14 AAA DOMAIN-CONTAINING PROTEIN"/>
    <property type="match status" value="1"/>
</dbReference>
<gene>
    <name evidence="2" type="ORF">GCM10009682_54780</name>
</gene>
<evidence type="ECO:0000313" key="3">
    <source>
        <dbReference type="Proteomes" id="UP001500218"/>
    </source>
</evidence>
<dbReference type="SUPFAM" id="SSF52540">
    <property type="entry name" value="P-loop containing nucleoside triphosphate hydrolases"/>
    <property type="match status" value="1"/>
</dbReference>
<proteinExistence type="predicted"/>
<organism evidence="2 3">
    <name type="scientific">Luedemannella flava</name>
    <dbReference type="NCBI Taxonomy" id="349316"/>
    <lineage>
        <taxon>Bacteria</taxon>
        <taxon>Bacillati</taxon>
        <taxon>Actinomycetota</taxon>
        <taxon>Actinomycetes</taxon>
        <taxon>Micromonosporales</taxon>
        <taxon>Micromonosporaceae</taxon>
        <taxon>Luedemannella</taxon>
    </lineage>
</organism>
<keyword evidence="2" id="KW-0808">Transferase</keyword>
<name>A0ABP4YRV7_9ACTN</name>
<dbReference type="PANTHER" id="PTHR37512">
    <property type="entry name" value="TRIFUNCTIONAL NAD BIOSYNTHESIS/REGULATOR PROTEIN NADR"/>
    <property type="match status" value="1"/>
</dbReference>
<reference evidence="3" key="1">
    <citation type="journal article" date="2019" name="Int. J. Syst. Evol. Microbiol.">
        <title>The Global Catalogue of Microorganisms (GCM) 10K type strain sequencing project: providing services to taxonomists for standard genome sequencing and annotation.</title>
        <authorList>
            <consortium name="The Broad Institute Genomics Platform"/>
            <consortium name="The Broad Institute Genome Sequencing Center for Infectious Disease"/>
            <person name="Wu L."/>
            <person name="Ma J."/>
        </authorList>
    </citation>
    <scope>NUCLEOTIDE SEQUENCE [LARGE SCALE GENOMIC DNA]</scope>
    <source>
        <strain evidence="3">JCM 13250</strain>
    </source>
</reference>
<sequence>MTLGVVIGKFLPPHRGHSYLIEAALAGADRVAVIVCERADDPIPAAARAALLRELHPAADVLVTPDDIPADEGAVTSRAWAERTVALLTPRYGAGPDVAFTSEEYGPRWAGFMGARHVSVDPARARYPVSGTAVRADPWGRAEYLSPGARAWFVTRVCVLGAESTGTTTLAADLAAHYGASWVPEYGREYCEKRLADGPIEWTSADFTHIARHQLADEDAAARQAGRLLVCDTDALATSVWHERYLGRPSPEVVALAAARAYSLTILTCDDIPFVQDGTRDGEHVRGWMTGRFREVLAESGRPWLEVRGDRESRLAAAVVAIDPLLRR</sequence>